<name>A0A3L8AE30_9BACE</name>
<accession>A0A3L8AE30</accession>
<gene>
    <name evidence="2" type="ORF">D7Y07_05665</name>
</gene>
<sequence length="374" mass="40637">MMQPKIRHIHYRDDFVLRERFRNGSGSLVPLPDGVDFELRYWVKHNREFVASRIGGVYSNCTPDGDALLVIFKDHNLCEGTLKHDLHLRLVNDLMPDGVQNVYYPEDMAVQLWHLPGDSDGVIESDLLAAYTRGLPFTYDDFTPEQLAALKGDKGDPFTWADFTSAQIELLKQPATDAAKVAAAAAQQAADATRELREQAQTLANTADKAIQDCITATGDANKAKTTADTAAKSATDAATEANAQRELTEQSRQRLEAVADRAELAAAPVPDGLRMEMPAPVTLGNPVPRYINARVLPAGAQQNIIYQAFSGAAGVEPDGRILPFRPGLARVHVIPTGGTRYYKTVTVQVVAPALRLAAPGALRLDSAGNIRLT</sequence>
<comment type="caution">
    <text evidence="2">The sequence shown here is derived from an EMBL/GenBank/DDBJ whole genome shotgun (WGS) entry which is preliminary data.</text>
</comment>
<reference evidence="2 3" key="1">
    <citation type="submission" date="2018-09" db="EMBL/GenBank/DDBJ databases">
        <title>Murine metabolic-syndrome-specific gut microbial biobank.</title>
        <authorList>
            <person name="Liu C."/>
        </authorList>
    </citation>
    <scope>NUCLEOTIDE SEQUENCE [LARGE SCALE GENOMIC DNA]</scope>
    <source>
        <strain evidence="2 3">0.1X-D8-26</strain>
    </source>
</reference>
<dbReference type="AlphaFoldDB" id="A0A3L8AE30"/>
<keyword evidence="1" id="KW-0175">Coiled coil</keyword>
<dbReference type="RefSeq" id="WP_121768547.1">
    <property type="nucleotide sequence ID" value="NZ_RAZM01000012.1"/>
</dbReference>
<evidence type="ECO:0000313" key="2">
    <source>
        <dbReference type="EMBL" id="RLT80873.1"/>
    </source>
</evidence>
<proteinExistence type="predicted"/>
<feature type="coiled-coil region" evidence="1">
    <location>
        <begin position="182"/>
        <end position="213"/>
    </location>
</feature>
<dbReference type="Proteomes" id="UP000267159">
    <property type="component" value="Unassembled WGS sequence"/>
</dbReference>
<evidence type="ECO:0000313" key="3">
    <source>
        <dbReference type="Proteomes" id="UP000267159"/>
    </source>
</evidence>
<feature type="coiled-coil region" evidence="1">
    <location>
        <begin position="239"/>
        <end position="266"/>
    </location>
</feature>
<evidence type="ECO:0000256" key="1">
    <source>
        <dbReference type="SAM" id="Coils"/>
    </source>
</evidence>
<protein>
    <submittedName>
        <fullName evidence="2">Uncharacterized protein</fullName>
    </submittedName>
</protein>
<organism evidence="2 3">
    <name type="scientific">Bacteroides acidifaciens</name>
    <dbReference type="NCBI Taxonomy" id="85831"/>
    <lineage>
        <taxon>Bacteria</taxon>
        <taxon>Pseudomonadati</taxon>
        <taxon>Bacteroidota</taxon>
        <taxon>Bacteroidia</taxon>
        <taxon>Bacteroidales</taxon>
        <taxon>Bacteroidaceae</taxon>
        <taxon>Bacteroides</taxon>
    </lineage>
</organism>
<dbReference type="EMBL" id="RAZM01000012">
    <property type="protein sequence ID" value="RLT80873.1"/>
    <property type="molecule type" value="Genomic_DNA"/>
</dbReference>